<name>A0A0E9QHV8_ANGAN</name>
<reference evidence="1" key="1">
    <citation type="submission" date="2014-11" db="EMBL/GenBank/DDBJ databases">
        <authorList>
            <person name="Amaro Gonzalez C."/>
        </authorList>
    </citation>
    <scope>NUCLEOTIDE SEQUENCE</scope>
</reference>
<dbReference type="AlphaFoldDB" id="A0A0E9QHV8"/>
<organism evidence="1">
    <name type="scientific">Anguilla anguilla</name>
    <name type="common">European freshwater eel</name>
    <name type="synonym">Muraena anguilla</name>
    <dbReference type="NCBI Taxonomy" id="7936"/>
    <lineage>
        <taxon>Eukaryota</taxon>
        <taxon>Metazoa</taxon>
        <taxon>Chordata</taxon>
        <taxon>Craniata</taxon>
        <taxon>Vertebrata</taxon>
        <taxon>Euteleostomi</taxon>
        <taxon>Actinopterygii</taxon>
        <taxon>Neopterygii</taxon>
        <taxon>Teleostei</taxon>
        <taxon>Anguilliformes</taxon>
        <taxon>Anguillidae</taxon>
        <taxon>Anguilla</taxon>
    </lineage>
</organism>
<protein>
    <submittedName>
        <fullName evidence="1">Uncharacterized protein</fullName>
    </submittedName>
</protein>
<evidence type="ECO:0000313" key="1">
    <source>
        <dbReference type="EMBL" id="JAH16092.1"/>
    </source>
</evidence>
<reference evidence="1" key="2">
    <citation type="journal article" date="2015" name="Fish Shellfish Immunol.">
        <title>Early steps in the European eel (Anguilla anguilla)-Vibrio vulnificus interaction in the gills: Role of the RtxA13 toxin.</title>
        <authorList>
            <person name="Callol A."/>
            <person name="Pajuelo D."/>
            <person name="Ebbesson L."/>
            <person name="Teles M."/>
            <person name="MacKenzie S."/>
            <person name="Amaro C."/>
        </authorList>
    </citation>
    <scope>NUCLEOTIDE SEQUENCE</scope>
</reference>
<dbReference type="EMBL" id="GBXM01092485">
    <property type="protein sequence ID" value="JAH16092.1"/>
    <property type="molecule type" value="Transcribed_RNA"/>
</dbReference>
<dbReference type="EMBL" id="GBXM01066169">
    <property type="protein sequence ID" value="JAH42408.1"/>
    <property type="molecule type" value="Transcribed_RNA"/>
</dbReference>
<sequence length="38" mass="4651">MFFSLANKTYITFLALRNCFLILQWLQWQGYSQQYNSI</sequence>
<accession>A0A0E9QHV8</accession>
<proteinExistence type="predicted"/>